<dbReference type="SUPFAM" id="SSF47473">
    <property type="entry name" value="EF-hand"/>
    <property type="match status" value="1"/>
</dbReference>
<dbReference type="STRING" id="3988.B9T2J5"/>
<evidence type="ECO:0000256" key="4">
    <source>
        <dbReference type="ARBA" id="ARBA00022837"/>
    </source>
</evidence>
<dbReference type="PROSITE" id="PS00018">
    <property type="entry name" value="EF_HAND_1"/>
    <property type="match status" value="4"/>
</dbReference>
<dbReference type="EC" id="1.3.1.74" evidence="6"/>
<dbReference type="GO" id="GO:0032440">
    <property type="term" value="F:2-alkenal reductase [NAD(P)H] activity"/>
    <property type="evidence" value="ECO:0007669"/>
    <property type="project" value="UniProtKB-EC"/>
</dbReference>
<dbReference type="Proteomes" id="UP000008311">
    <property type="component" value="Unassembled WGS sequence"/>
</dbReference>
<dbReference type="OrthoDB" id="26525at2759"/>
<dbReference type="FunFam" id="1.10.238.10:FF:000003">
    <property type="entry name" value="Calmodulin A"/>
    <property type="match status" value="1"/>
</dbReference>
<keyword evidence="4" id="KW-0106">Calcium</keyword>
<gene>
    <name evidence="6" type="ORF">RCOM_0284760</name>
</gene>
<keyword evidence="2" id="KW-0479">Metal-binding</keyword>
<protein>
    <submittedName>
        <fullName evidence="6">Calcium-binding allergen Ole e, putative</fullName>
        <ecNumber evidence="6">1.3.1.74</ecNumber>
    </submittedName>
</protein>
<dbReference type="InterPro" id="IPR002048">
    <property type="entry name" value="EF_hand_dom"/>
</dbReference>
<feature type="domain" description="EF-hand" evidence="5">
    <location>
        <begin position="45"/>
        <end position="80"/>
    </location>
</feature>
<comment type="function">
    <text evidence="1">Potential calcium sensor.</text>
</comment>
<name>B9T2J5_RICCO</name>
<dbReference type="PROSITE" id="PS50222">
    <property type="entry name" value="EF_HAND_2"/>
    <property type="match status" value="4"/>
</dbReference>
<evidence type="ECO:0000256" key="1">
    <source>
        <dbReference type="ARBA" id="ARBA00003291"/>
    </source>
</evidence>
<dbReference type="Pfam" id="PF13499">
    <property type="entry name" value="EF-hand_7"/>
    <property type="match status" value="2"/>
</dbReference>
<dbReference type="EMBL" id="EQ974384">
    <property type="protein sequence ID" value="EEF29920.1"/>
    <property type="molecule type" value="Genomic_DNA"/>
</dbReference>
<evidence type="ECO:0000313" key="7">
    <source>
        <dbReference type="Proteomes" id="UP000008311"/>
    </source>
</evidence>
<evidence type="ECO:0000313" key="6">
    <source>
        <dbReference type="EMBL" id="EEF29920.1"/>
    </source>
</evidence>
<dbReference type="SMART" id="SM00054">
    <property type="entry name" value="EFh"/>
    <property type="match status" value="4"/>
</dbReference>
<evidence type="ECO:0000256" key="3">
    <source>
        <dbReference type="ARBA" id="ARBA00022737"/>
    </source>
</evidence>
<dbReference type="FunFam" id="1.10.238.10:FF:000353">
    <property type="entry name" value="Probable calcium-binding protein CML31"/>
    <property type="match status" value="1"/>
</dbReference>
<keyword evidence="7" id="KW-1185">Reference proteome</keyword>
<keyword evidence="6" id="KW-0560">Oxidoreductase</keyword>
<evidence type="ECO:0000256" key="2">
    <source>
        <dbReference type="ARBA" id="ARBA00022723"/>
    </source>
</evidence>
<dbReference type="FunCoup" id="B9T2J5">
    <property type="interactions" value="274"/>
</dbReference>
<dbReference type="InParanoid" id="B9T2J5"/>
<dbReference type="InterPro" id="IPR018247">
    <property type="entry name" value="EF_Hand_1_Ca_BS"/>
</dbReference>
<dbReference type="PANTHER" id="PTHR10891">
    <property type="entry name" value="EF-HAND CALCIUM-BINDING DOMAIN CONTAINING PROTEIN"/>
    <property type="match status" value="1"/>
</dbReference>
<dbReference type="InterPro" id="IPR039647">
    <property type="entry name" value="EF_hand_pair_protein_CML-like"/>
</dbReference>
<dbReference type="AlphaFoldDB" id="B9T2J5"/>
<dbReference type="eggNOG" id="KOG0027">
    <property type="taxonomic scope" value="Eukaryota"/>
</dbReference>
<feature type="domain" description="EF-hand" evidence="5">
    <location>
        <begin position="121"/>
        <end position="154"/>
    </location>
</feature>
<feature type="domain" description="EF-hand" evidence="5">
    <location>
        <begin position="9"/>
        <end position="44"/>
    </location>
</feature>
<accession>B9T2J5</accession>
<proteinExistence type="predicted"/>
<dbReference type="GO" id="GO:0005509">
    <property type="term" value="F:calcium ion binding"/>
    <property type="evidence" value="ECO:0007669"/>
    <property type="project" value="InterPro"/>
</dbReference>
<reference evidence="7" key="1">
    <citation type="journal article" date="2010" name="Nat. Biotechnol.">
        <title>Draft genome sequence of the oilseed species Ricinus communis.</title>
        <authorList>
            <person name="Chan A.P."/>
            <person name="Crabtree J."/>
            <person name="Zhao Q."/>
            <person name="Lorenzi H."/>
            <person name="Orvis J."/>
            <person name="Puiu D."/>
            <person name="Melake-Berhan A."/>
            <person name="Jones K.M."/>
            <person name="Redman J."/>
            <person name="Chen G."/>
            <person name="Cahoon E.B."/>
            <person name="Gedil M."/>
            <person name="Stanke M."/>
            <person name="Haas B.J."/>
            <person name="Wortman J.R."/>
            <person name="Fraser-Liggett C.M."/>
            <person name="Ravel J."/>
            <person name="Rabinowicz P.D."/>
        </authorList>
    </citation>
    <scope>NUCLEOTIDE SEQUENCE [LARGE SCALE GENOMIC DNA]</scope>
    <source>
        <strain evidence="7">cv. Hale</strain>
    </source>
</reference>
<sequence>MARSTISVNPNEEMRKIFEKFDKDGDGKISSDEVRDSLNDLDVKVSLQEVELMMQQYDKNDDGYIDLEEFADLYKHIGLDGGGTSQETDLKDAFDMYDIDKNGLISATELHSVLNKIGEKCSVSDCVRMISKVDMDGDGHVNFEEFKKMMSNSS</sequence>
<dbReference type="InterPro" id="IPR011992">
    <property type="entry name" value="EF-hand-dom_pair"/>
</dbReference>
<dbReference type="Gene3D" id="1.10.238.10">
    <property type="entry name" value="EF-hand"/>
    <property type="match status" value="2"/>
</dbReference>
<dbReference type="OMA" id="QTIDICF"/>
<keyword evidence="3" id="KW-0677">Repeat</keyword>
<evidence type="ECO:0000259" key="5">
    <source>
        <dbReference type="PROSITE" id="PS50222"/>
    </source>
</evidence>
<organism evidence="6 7">
    <name type="scientific">Ricinus communis</name>
    <name type="common">Castor bean</name>
    <dbReference type="NCBI Taxonomy" id="3988"/>
    <lineage>
        <taxon>Eukaryota</taxon>
        <taxon>Viridiplantae</taxon>
        <taxon>Streptophyta</taxon>
        <taxon>Embryophyta</taxon>
        <taxon>Tracheophyta</taxon>
        <taxon>Spermatophyta</taxon>
        <taxon>Magnoliopsida</taxon>
        <taxon>eudicotyledons</taxon>
        <taxon>Gunneridae</taxon>
        <taxon>Pentapetalae</taxon>
        <taxon>rosids</taxon>
        <taxon>fabids</taxon>
        <taxon>Malpighiales</taxon>
        <taxon>Euphorbiaceae</taxon>
        <taxon>Acalyphoideae</taxon>
        <taxon>Acalypheae</taxon>
        <taxon>Ricinus</taxon>
    </lineage>
</organism>
<feature type="domain" description="EF-hand" evidence="5">
    <location>
        <begin position="85"/>
        <end position="120"/>
    </location>
</feature>